<dbReference type="OrthoDB" id="9759607at2"/>
<dbReference type="SUPFAM" id="SSF55073">
    <property type="entry name" value="Nucleotide cyclase"/>
    <property type="match status" value="1"/>
</dbReference>
<dbReference type="AlphaFoldDB" id="A0A4S4C3S8"/>
<dbReference type="PANTHER" id="PTHR45138">
    <property type="entry name" value="REGULATORY COMPONENTS OF SENSORY TRANSDUCTION SYSTEM"/>
    <property type="match status" value="1"/>
</dbReference>
<dbReference type="GO" id="GO:0005886">
    <property type="term" value="C:plasma membrane"/>
    <property type="evidence" value="ECO:0007669"/>
    <property type="project" value="TreeGrafter"/>
</dbReference>
<dbReference type="GO" id="GO:0043709">
    <property type="term" value="P:cell adhesion involved in single-species biofilm formation"/>
    <property type="evidence" value="ECO:0007669"/>
    <property type="project" value="TreeGrafter"/>
</dbReference>
<gene>
    <name evidence="1" type="ORF">E6W99_03000</name>
</gene>
<dbReference type="CDD" id="cd01949">
    <property type="entry name" value="GGDEF"/>
    <property type="match status" value="1"/>
</dbReference>
<accession>A0A4S4C3S8</accession>
<protein>
    <submittedName>
        <fullName evidence="1">GGDEF domain-containing protein</fullName>
    </submittedName>
</protein>
<dbReference type="Gene3D" id="3.30.70.270">
    <property type="match status" value="1"/>
</dbReference>
<dbReference type="Proteomes" id="UP000310334">
    <property type="component" value="Unassembled WGS sequence"/>
</dbReference>
<proteinExistence type="predicted"/>
<dbReference type="InterPro" id="IPR050469">
    <property type="entry name" value="Diguanylate_Cyclase"/>
</dbReference>
<dbReference type="PANTHER" id="PTHR45138:SF9">
    <property type="entry name" value="DIGUANYLATE CYCLASE DGCM-RELATED"/>
    <property type="match status" value="1"/>
</dbReference>
<dbReference type="Pfam" id="PF00990">
    <property type="entry name" value="GGDEF"/>
    <property type="match status" value="1"/>
</dbReference>
<dbReference type="RefSeq" id="WP_136351710.1">
    <property type="nucleotide sequence ID" value="NZ_SSNT01000002.1"/>
</dbReference>
<dbReference type="GO" id="GO:0052621">
    <property type="term" value="F:diguanylate cyclase activity"/>
    <property type="evidence" value="ECO:0007669"/>
    <property type="project" value="TreeGrafter"/>
</dbReference>
<dbReference type="FunFam" id="3.30.70.270:FF:000001">
    <property type="entry name" value="Diguanylate cyclase domain protein"/>
    <property type="match status" value="1"/>
</dbReference>
<dbReference type="InterPro" id="IPR043128">
    <property type="entry name" value="Rev_trsase/Diguanyl_cyclase"/>
</dbReference>
<evidence type="ECO:0000313" key="1">
    <source>
        <dbReference type="EMBL" id="THF82413.1"/>
    </source>
</evidence>
<reference evidence="1 2" key="1">
    <citation type="submission" date="2019-04" db="EMBL/GenBank/DDBJ databases">
        <title>Bacillus sediminilitoris sp. nov., isolated from a tidal flat sediment on the East China Sea.</title>
        <authorList>
            <person name="Wei Y."/>
            <person name="Mao H."/>
            <person name="Fang J."/>
        </authorList>
    </citation>
    <scope>NUCLEOTIDE SEQUENCE [LARGE SCALE GENOMIC DNA]</scope>
    <source>
        <strain evidence="1 2">DSL-17</strain>
    </source>
</reference>
<dbReference type="NCBIfam" id="TIGR00254">
    <property type="entry name" value="GGDEF"/>
    <property type="match status" value="1"/>
</dbReference>
<dbReference type="EMBL" id="SSNT01000002">
    <property type="protein sequence ID" value="THF82413.1"/>
    <property type="molecule type" value="Genomic_DNA"/>
</dbReference>
<dbReference type="GO" id="GO:1902201">
    <property type="term" value="P:negative regulation of bacterial-type flagellum-dependent cell motility"/>
    <property type="evidence" value="ECO:0007669"/>
    <property type="project" value="TreeGrafter"/>
</dbReference>
<sequence length="305" mass="34531">MERINTNVIENKVVQEVLKGNNGHQEVVNSKGNTMLAGYSATAGDSNWGIISQTPKISVNEPIIQMVKKVSFTAIPFMIFIFLISFLLLKKIVNPIRKLAVYAQQVTEQKTIPTPHIPDWYFELKELKRGIFVAVDFYQKKLNDVENEAVLDPLTGFYNRRTLESTIKRLDMYSIILFDIDHFKNVNDKYGHQKGEEVLKFISSLVKKELRETELCYRLGGEEFLIVLPETNGSIAHSIAERIREAAATTKSPTGNPITLSMGIGNIPEIAQSFEELFHAADQALYEAKQLDRNRVKAAKTNLIN</sequence>
<dbReference type="PROSITE" id="PS50887">
    <property type="entry name" value="GGDEF"/>
    <property type="match status" value="1"/>
</dbReference>
<dbReference type="InterPro" id="IPR000160">
    <property type="entry name" value="GGDEF_dom"/>
</dbReference>
<keyword evidence="2" id="KW-1185">Reference proteome</keyword>
<organism evidence="1 2">
    <name type="scientific">Metabacillus sediminilitoris</name>
    <dbReference type="NCBI Taxonomy" id="2567941"/>
    <lineage>
        <taxon>Bacteria</taxon>
        <taxon>Bacillati</taxon>
        <taxon>Bacillota</taxon>
        <taxon>Bacilli</taxon>
        <taxon>Bacillales</taxon>
        <taxon>Bacillaceae</taxon>
        <taxon>Metabacillus</taxon>
    </lineage>
</organism>
<name>A0A4S4C3S8_9BACI</name>
<comment type="caution">
    <text evidence="1">The sequence shown here is derived from an EMBL/GenBank/DDBJ whole genome shotgun (WGS) entry which is preliminary data.</text>
</comment>
<dbReference type="SMART" id="SM00267">
    <property type="entry name" value="GGDEF"/>
    <property type="match status" value="1"/>
</dbReference>
<dbReference type="InterPro" id="IPR029787">
    <property type="entry name" value="Nucleotide_cyclase"/>
</dbReference>
<evidence type="ECO:0000313" key="2">
    <source>
        <dbReference type="Proteomes" id="UP000310334"/>
    </source>
</evidence>